<reference evidence="3" key="1">
    <citation type="journal article" date="2013" name="Nat. Genet.">
        <title>The draft genomes of soft-shell turtle and green sea turtle yield insights into the development and evolution of the turtle-specific body plan.</title>
        <authorList>
            <person name="Wang Z."/>
            <person name="Pascual-Anaya J."/>
            <person name="Zadissa A."/>
            <person name="Li W."/>
            <person name="Niimura Y."/>
            <person name="Huang Z."/>
            <person name="Li C."/>
            <person name="White S."/>
            <person name="Xiong Z."/>
            <person name="Fang D."/>
            <person name="Wang B."/>
            <person name="Ming Y."/>
            <person name="Chen Y."/>
            <person name="Zheng Y."/>
            <person name="Kuraku S."/>
            <person name="Pignatelli M."/>
            <person name="Herrero J."/>
            <person name="Beal K."/>
            <person name="Nozawa M."/>
            <person name="Li Q."/>
            <person name="Wang J."/>
            <person name="Zhang H."/>
            <person name="Yu L."/>
            <person name="Shigenobu S."/>
            <person name="Wang J."/>
            <person name="Liu J."/>
            <person name="Flicek P."/>
            <person name="Searle S."/>
            <person name="Wang J."/>
            <person name="Kuratani S."/>
            <person name="Yin Y."/>
            <person name="Aken B."/>
            <person name="Zhang G."/>
            <person name="Irie N."/>
        </authorList>
    </citation>
    <scope>NUCLEOTIDE SEQUENCE [LARGE SCALE GENOMIC DNA]</scope>
</reference>
<evidence type="ECO:0000313" key="2">
    <source>
        <dbReference type="EMBL" id="EMP39581.1"/>
    </source>
</evidence>
<accession>M7BNT8</accession>
<dbReference type="Proteomes" id="UP000031443">
    <property type="component" value="Unassembled WGS sequence"/>
</dbReference>
<protein>
    <submittedName>
        <fullName evidence="2">Uncharacterized protein</fullName>
    </submittedName>
</protein>
<keyword evidence="3" id="KW-1185">Reference proteome</keyword>
<evidence type="ECO:0000256" key="1">
    <source>
        <dbReference type="SAM" id="MobiDB-lite"/>
    </source>
</evidence>
<name>M7BNT8_CHEMY</name>
<proteinExistence type="predicted"/>
<dbReference type="AlphaFoldDB" id="M7BNT8"/>
<gene>
    <name evidence="2" type="ORF">UY3_03177</name>
</gene>
<sequence length="173" mass="18555">MQWGRSDSPAPLLLSRDRGEPEPGLQRRDAPNAPTGRRLHAAVMSAVCDPARNREHLTPPGSGEETPPSHASPPQRQPENYTTQNAFLPCACVQIIVTLLTGYRCSQANLKTAVFPRMLCSFKDLVPTSTVQLSDSARKCSGYAWEGLREVTGKEAVGGSLASLTGPEAEGEA</sequence>
<organism evidence="2 3">
    <name type="scientific">Chelonia mydas</name>
    <name type="common">Green sea-turtle</name>
    <name type="synonym">Chelonia agassizi</name>
    <dbReference type="NCBI Taxonomy" id="8469"/>
    <lineage>
        <taxon>Eukaryota</taxon>
        <taxon>Metazoa</taxon>
        <taxon>Chordata</taxon>
        <taxon>Craniata</taxon>
        <taxon>Vertebrata</taxon>
        <taxon>Euteleostomi</taxon>
        <taxon>Archelosauria</taxon>
        <taxon>Testudinata</taxon>
        <taxon>Testudines</taxon>
        <taxon>Cryptodira</taxon>
        <taxon>Durocryptodira</taxon>
        <taxon>Americhelydia</taxon>
        <taxon>Chelonioidea</taxon>
        <taxon>Cheloniidae</taxon>
        <taxon>Chelonia</taxon>
    </lineage>
</organism>
<feature type="region of interest" description="Disordered" evidence="1">
    <location>
        <begin position="1"/>
        <end position="81"/>
    </location>
</feature>
<feature type="compositionally biased region" description="Polar residues" evidence="1">
    <location>
        <begin position="72"/>
        <end position="81"/>
    </location>
</feature>
<feature type="compositionally biased region" description="Basic and acidic residues" evidence="1">
    <location>
        <begin position="15"/>
        <end position="30"/>
    </location>
</feature>
<dbReference type="EMBL" id="KB516251">
    <property type="protein sequence ID" value="EMP39581.1"/>
    <property type="molecule type" value="Genomic_DNA"/>
</dbReference>
<evidence type="ECO:0000313" key="3">
    <source>
        <dbReference type="Proteomes" id="UP000031443"/>
    </source>
</evidence>